<dbReference type="Gene3D" id="3.40.50.2300">
    <property type="match status" value="1"/>
</dbReference>
<dbReference type="GO" id="GO:0000160">
    <property type="term" value="P:phosphorelay signal transduction system"/>
    <property type="evidence" value="ECO:0007669"/>
    <property type="project" value="UniProtKB-KW"/>
</dbReference>
<dbReference type="PANTHER" id="PTHR44591">
    <property type="entry name" value="STRESS RESPONSE REGULATOR PROTEIN 1"/>
    <property type="match status" value="1"/>
</dbReference>
<dbReference type="PANTHER" id="PTHR44591:SF14">
    <property type="entry name" value="PROTEIN PILG"/>
    <property type="match status" value="1"/>
</dbReference>
<dbReference type="Pfam" id="PF00072">
    <property type="entry name" value="Response_reg"/>
    <property type="match status" value="1"/>
</dbReference>
<reference evidence="4" key="1">
    <citation type="submission" date="2018-06" db="EMBL/GenBank/DDBJ databases">
        <authorList>
            <person name="Zhirakovskaya E."/>
        </authorList>
    </citation>
    <scope>NUCLEOTIDE SEQUENCE</scope>
</reference>
<evidence type="ECO:0000259" key="3">
    <source>
        <dbReference type="PROSITE" id="PS50110"/>
    </source>
</evidence>
<evidence type="ECO:0000256" key="1">
    <source>
        <dbReference type="ARBA" id="ARBA00022553"/>
    </source>
</evidence>
<accession>A0A3B1D886</accession>
<protein>
    <submittedName>
        <fullName evidence="4">Two-component transcriptional response regulator, LuxR family</fullName>
    </submittedName>
</protein>
<feature type="domain" description="Response regulatory" evidence="3">
    <location>
        <begin position="3"/>
        <end position="119"/>
    </location>
</feature>
<dbReference type="SMART" id="SM00448">
    <property type="entry name" value="REC"/>
    <property type="match status" value="1"/>
</dbReference>
<dbReference type="InterPro" id="IPR001789">
    <property type="entry name" value="Sig_transdc_resp-reg_receiver"/>
</dbReference>
<keyword evidence="2" id="KW-0902">Two-component regulatory system</keyword>
<dbReference type="PROSITE" id="PS50110">
    <property type="entry name" value="RESPONSE_REGULATORY"/>
    <property type="match status" value="1"/>
</dbReference>
<dbReference type="InterPro" id="IPR050595">
    <property type="entry name" value="Bact_response_regulator"/>
</dbReference>
<organism evidence="4">
    <name type="scientific">hydrothermal vent metagenome</name>
    <dbReference type="NCBI Taxonomy" id="652676"/>
    <lineage>
        <taxon>unclassified sequences</taxon>
        <taxon>metagenomes</taxon>
        <taxon>ecological metagenomes</taxon>
    </lineage>
</organism>
<dbReference type="SUPFAM" id="SSF52172">
    <property type="entry name" value="CheY-like"/>
    <property type="match status" value="1"/>
</dbReference>
<keyword evidence="1" id="KW-0597">Phosphoprotein</keyword>
<sequence>MARILVAEDSITDLQFIKNALKETGYEILTASNGDEAEQKVRSEMVDLIILDVVMPKKNGFQVCRSLKRDEKYRHIPIIMITSKTQDSDRFWGLKQGADEYVTKPFEPTDILEAVKKHLASG</sequence>
<evidence type="ECO:0000313" key="4">
    <source>
        <dbReference type="EMBL" id="VAX31120.1"/>
    </source>
</evidence>
<dbReference type="InterPro" id="IPR011006">
    <property type="entry name" value="CheY-like_superfamily"/>
</dbReference>
<dbReference type="EMBL" id="UOGH01000197">
    <property type="protein sequence ID" value="VAX31120.1"/>
    <property type="molecule type" value="Genomic_DNA"/>
</dbReference>
<gene>
    <name evidence="4" type="ORF">MNBD_NITROSPIRAE02-489</name>
</gene>
<name>A0A3B1D886_9ZZZZ</name>
<dbReference type="AlphaFoldDB" id="A0A3B1D886"/>
<proteinExistence type="predicted"/>
<evidence type="ECO:0000256" key="2">
    <source>
        <dbReference type="ARBA" id="ARBA00023012"/>
    </source>
</evidence>